<gene>
    <name evidence="7" type="primary">efp</name>
    <name evidence="12" type="ORF">OI18_18160</name>
</gene>
<accession>A0A0C1KZN9</accession>
<keyword evidence="5 7" id="KW-0251">Elongation factor</keyword>
<dbReference type="Pfam" id="PF09285">
    <property type="entry name" value="Elong-fact-P_C"/>
    <property type="match status" value="1"/>
</dbReference>
<dbReference type="EMBL" id="JSVC01000021">
    <property type="protein sequence ID" value="KIC93187.1"/>
    <property type="molecule type" value="Genomic_DNA"/>
</dbReference>
<dbReference type="SUPFAM" id="SSF50104">
    <property type="entry name" value="Translation proteins SH3-like domain"/>
    <property type="match status" value="1"/>
</dbReference>
<dbReference type="UniPathway" id="UPA00345"/>
<dbReference type="STRING" id="1349421.OI18_18160"/>
<dbReference type="HAMAP" id="MF_00141">
    <property type="entry name" value="EF_P"/>
    <property type="match status" value="1"/>
</dbReference>
<comment type="subcellular location">
    <subcellularLocation>
        <location evidence="1 7">Cytoplasm</location>
    </subcellularLocation>
</comment>
<organism evidence="12 13">
    <name type="scientific">Flavihumibacter solisilvae</name>
    <dbReference type="NCBI Taxonomy" id="1349421"/>
    <lineage>
        <taxon>Bacteria</taxon>
        <taxon>Pseudomonadati</taxon>
        <taxon>Bacteroidota</taxon>
        <taxon>Chitinophagia</taxon>
        <taxon>Chitinophagales</taxon>
        <taxon>Chitinophagaceae</taxon>
        <taxon>Flavihumibacter</taxon>
    </lineage>
</organism>
<dbReference type="SUPFAM" id="SSF50249">
    <property type="entry name" value="Nucleic acid-binding proteins"/>
    <property type="match status" value="2"/>
</dbReference>
<evidence type="ECO:0000256" key="8">
    <source>
        <dbReference type="NCBIfam" id="TIGR00038"/>
    </source>
</evidence>
<dbReference type="InterPro" id="IPR011768">
    <property type="entry name" value="Transl_elongation_fac_P"/>
</dbReference>
<dbReference type="InterPro" id="IPR013185">
    <property type="entry name" value="Transl_elong_KOW-like"/>
</dbReference>
<dbReference type="InterPro" id="IPR014722">
    <property type="entry name" value="Rib_uL2_dom2"/>
</dbReference>
<dbReference type="PANTHER" id="PTHR30053">
    <property type="entry name" value="ELONGATION FACTOR P"/>
    <property type="match status" value="1"/>
</dbReference>
<comment type="pathway">
    <text evidence="2 7">Protein biosynthesis; polypeptide chain elongation.</text>
</comment>
<dbReference type="CDD" id="cd04470">
    <property type="entry name" value="S1_EF-P_repeat_1"/>
    <property type="match status" value="1"/>
</dbReference>
<sequence>MANTSDISRGLIIKLDGSLYKIIEFGENKTARAAAKVWAKLKGVDNNRSIEQTWNSGDTIYPIRVERKAFQFLYKDDSGYNFMDNETFEQIVAQESLVDAPQFLKDGQEVSVLINTETESPMSIELPDKIVLLVTYSEPGMKGDTATRTLKPATVETGATVMVPLFVNEGELIRVNTKSGEYVERVKE</sequence>
<dbReference type="PANTHER" id="PTHR30053:SF12">
    <property type="entry name" value="ELONGATION FACTOR P (EF-P) FAMILY PROTEIN"/>
    <property type="match status" value="1"/>
</dbReference>
<feature type="domain" description="Elongation factor P C-terminal" evidence="10">
    <location>
        <begin position="130"/>
        <end position="185"/>
    </location>
</feature>
<dbReference type="PROSITE" id="PS01275">
    <property type="entry name" value="EFP"/>
    <property type="match status" value="1"/>
</dbReference>
<dbReference type="SMART" id="SM00841">
    <property type="entry name" value="Elong-fact-P_C"/>
    <property type="match status" value="1"/>
</dbReference>
<keyword evidence="13" id="KW-1185">Reference proteome</keyword>
<keyword evidence="6 7" id="KW-0648">Protein biosynthesis</keyword>
<protein>
    <recommendedName>
        <fullName evidence="7 8">Elongation factor P</fullName>
        <shortName evidence="7">EF-P</shortName>
    </recommendedName>
</protein>
<dbReference type="GO" id="GO:0003746">
    <property type="term" value="F:translation elongation factor activity"/>
    <property type="evidence" value="ECO:0007669"/>
    <property type="project" value="UniProtKB-UniRule"/>
</dbReference>
<dbReference type="Proteomes" id="UP000031408">
    <property type="component" value="Unassembled WGS sequence"/>
</dbReference>
<dbReference type="Gene3D" id="2.40.50.140">
    <property type="entry name" value="Nucleic acid-binding proteins"/>
    <property type="match status" value="2"/>
</dbReference>
<comment type="function">
    <text evidence="7">Involved in peptide bond synthesis. Stimulates efficient translation and peptide-bond synthesis on native or reconstituted 70S ribosomes in vitro. Probably functions indirectly by altering the affinity of the ribosome for aminoacyl-tRNA, thus increasing their reactivity as acceptors for peptidyl transferase.</text>
</comment>
<evidence type="ECO:0000256" key="2">
    <source>
        <dbReference type="ARBA" id="ARBA00004815"/>
    </source>
</evidence>
<proteinExistence type="inferred from homology"/>
<evidence type="ECO:0000256" key="9">
    <source>
        <dbReference type="RuleBase" id="RU004389"/>
    </source>
</evidence>
<name>A0A0C1KZN9_9BACT</name>
<evidence type="ECO:0000256" key="4">
    <source>
        <dbReference type="ARBA" id="ARBA00022490"/>
    </source>
</evidence>
<keyword evidence="4 7" id="KW-0963">Cytoplasm</keyword>
<evidence type="ECO:0000313" key="13">
    <source>
        <dbReference type="Proteomes" id="UP000031408"/>
    </source>
</evidence>
<dbReference type="FunFam" id="2.40.50.140:FF:000004">
    <property type="entry name" value="Elongation factor P"/>
    <property type="match status" value="1"/>
</dbReference>
<dbReference type="Gene3D" id="2.30.30.30">
    <property type="match status" value="1"/>
</dbReference>
<dbReference type="NCBIfam" id="TIGR00038">
    <property type="entry name" value="efp"/>
    <property type="match status" value="1"/>
</dbReference>
<dbReference type="FunFam" id="2.40.50.140:FF:000009">
    <property type="entry name" value="Elongation factor P"/>
    <property type="match status" value="1"/>
</dbReference>
<dbReference type="Pfam" id="PF01132">
    <property type="entry name" value="EFP"/>
    <property type="match status" value="1"/>
</dbReference>
<dbReference type="GO" id="GO:0043043">
    <property type="term" value="P:peptide biosynthetic process"/>
    <property type="evidence" value="ECO:0007669"/>
    <property type="project" value="InterPro"/>
</dbReference>
<evidence type="ECO:0000256" key="5">
    <source>
        <dbReference type="ARBA" id="ARBA00022768"/>
    </source>
</evidence>
<comment type="similarity">
    <text evidence="3 7 9">Belongs to the elongation factor P family.</text>
</comment>
<evidence type="ECO:0000256" key="7">
    <source>
        <dbReference type="HAMAP-Rule" id="MF_00141"/>
    </source>
</evidence>
<dbReference type="NCBIfam" id="NF001810">
    <property type="entry name" value="PRK00529.1"/>
    <property type="match status" value="1"/>
</dbReference>
<evidence type="ECO:0000259" key="10">
    <source>
        <dbReference type="SMART" id="SM00841"/>
    </source>
</evidence>
<dbReference type="AlphaFoldDB" id="A0A0C1KZN9"/>
<evidence type="ECO:0000256" key="6">
    <source>
        <dbReference type="ARBA" id="ARBA00022917"/>
    </source>
</evidence>
<dbReference type="InterPro" id="IPR008991">
    <property type="entry name" value="Translation_prot_SH3-like_sf"/>
</dbReference>
<dbReference type="CDD" id="cd05794">
    <property type="entry name" value="S1_EF-P_repeat_2"/>
    <property type="match status" value="1"/>
</dbReference>
<evidence type="ECO:0000256" key="3">
    <source>
        <dbReference type="ARBA" id="ARBA00009479"/>
    </source>
</evidence>
<dbReference type="OrthoDB" id="9801844at2"/>
<dbReference type="InterPro" id="IPR020599">
    <property type="entry name" value="Transl_elong_fac_P/YeiP"/>
</dbReference>
<dbReference type="InterPro" id="IPR012340">
    <property type="entry name" value="NA-bd_OB-fold"/>
</dbReference>
<evidence type="ECO:0000313" key="12">
    <source>
        <dbReference type="EMBL" id="KIC93187.1"/>
    </source>
</evidence>
<evidence type="ECO:0000259" key="11">
    <source>
        <dbReference type="SMART" id="SM01185"/>
    </source>
</evidence>
<dbReference type="GO" id="GO:0005829">
    <property type="term" value="C:cytosol"/>
    <property type="evidence" value="ECO:0007669"/>
    <property type="project" value="UniProtKB-ARBA"/>
</dbReference>
<dbReference type="InterPro" id="IPR015365">
    <property type="entry name" value="Elong-fact-P_C"/>
</dbReference>
<dbReference type="RefSeq" id="WP_039142430.1">
    <property type="nucleotide sequence ID" value="NZ_JSVC01000021.1"/>
</dbReference>
<reference evidence="12 13" key="1">
    <citation type="submission" date="2014-11" db="EMBL/GenBank/DDBJ databases">
        <title>Genome sequence of Flavihumibacter solisilvae 3-3.</title>
        <authorList>
            <person name="Zhou G."/>
            <person name="Li M."/>
            <person name="Wang G."/>
        </authorList>
    </citation>
    <scope>NUCLEOTIDE SEQUENCE [LARGE SCALE GENOMIC DNA]</scope>
    <source>
        <strain evidence="12 13">3-3</strain>
    </source>
</reference>
<feature type="domain" description="Translation elongation factor P/YeiP central" evidence="11">
    <location>
        <begin position="67"/>
        <end position="122"/>
    </location>
</feature>
<dbReference type="PIRSF" id="PIRSF005901">
    <property type="entry name" value="EF-P"/>
    <property type="match status" value="1"/>
</dbReference>
<dbReference type="Pfam" id="PF08207">
    <property type="entry name" value="EFP_N"/>
    <property type="match status" value="1"/>
</dbReference>
<dbReference type="SMART" id="SM01185">
    <property type="entry name" value="EFP"/>
    <property type="match status" value="1"/>
</dbReference>
<comment type="caution">
    <text evidence="12">The sequence shown here is derived from an EMBL/GenBank/DDBJ whole genome shotgun (WGS) entry which is preliminary data.</text>
</comment>
<evidence type="ECO:0000256" key="1">
    <source>
        <dbReference type="ARBA" id="ARBA00004496"/>
    </source>
</evidence>
<dbReference type="InterPro" id="IPR013852">
    <property type="entry name" value="Transl_elong_P/YeiP_CS"/>
</dbReference>
<dbReference type="InterPro" id="IPR001059">
    <property type="entry name" value="Transl_elong_P/YeiP_cen"/>
</dbReference>